<dbReference type="Proteomes" id="UP000008744">
    <property type="component" value="Unassembled WGS sequence"/>
</dbReference>
<proteinExistence type="predicted"/>
<sequence length="106" mass="11932">MADTANDCFKNHRGLGWAYKTFYVVYGNTEFVPVDALVPCADATSGASYKKHLALKGFVHCVEYLKSKILDVEQDLMLVNRLQDGCVRRICRTDRLTDGSRLCPAR</sequence>
<keyword evidence="2" id="KW-1185">Reference proteome</keyword>
<dbReference type="HOGENOM" id="CLU_2225933_0_0_1"/>
<accession>B4GYL2</accession>
<gene>
    <name evidence="1" type="primary">Dper\GL19947</name>
    <name evidence="1" type="ORF">Dper_GL19947</name>
</gene>
<name>B4GYL2_DROPE</name>
<dbReference type="STRING" id="7234.B4GYL2"/>
<evidence type="ECO:0000313" key="1">
    <source>
        <dbReference type="EMBL" id="EDW27868.1"/>
    </source>
</evidence>
<organism evidence="2">
    <name type="scientific">Drosophila persimilis</name>
    <name type="common">Fruit fly</name>
    <dbReference type="NCBI Taxonomy" id="7234"/>
    <lineage>
        <taxon>Eukaryota</taxon>
        <taxon>Metazoa</taxon>
        <taxon>Ecdysozoa</taxon>
        <taxon>Arthropoda</taxon>
        <taxon>Hexapoda</taxon>
        <taxon>Insecta</taxon>
        <taxon>Pterygota</taxon>
        <taxon>Neoptera</taxon>
        <taxon>Endopterygota</taxon>
        <taxon>Diptera</taxon>
        <taxon>Brachycera</taxon>
        <taxon>Muscomorpha</taxon>
        <taxon>Ephydroidea</taxon>
        <taxon>Drosophilidae</taxon>
        <taxon>Drosophila</taxon>
        <taxon>Sophophora</taxon>
    </lineage>
</organism>
<evidence type="ECO:0000313" key="2">
    <source>
        <dbReference type="Proteomes" id="UP000008744"/>
    </source>
</evidence>
<protein>
    <submittedName>
        <fullName evidence="1">GL19947</fullName>
    </submittedName>
</protein>
<reference evidence="1 2" key="1">
    <citation type="journal article" date="2007" name="Nature">
        <title>Evolution of genes and genomes on the Drosophila phylogeny.</title>
        <authorList>
            <consortium name="Drosophila 12 Genomes Consortium"/>
            <person name="Clark A.G."/>
            <person name="Eisen M.B."/>
            <person name="Smith D.R."/>
            <person name="Bergman C.M."/>
            <person name="Oliver B."/>
            <person name="Markow T.A."/>
            <person name="Kaufman T.C."/>
            <person name="Kellis M."/>
            <person name="Gelbart W."/>
            <person name="Iyer V.N."/>
            <person name="Pollard D.A."/>
            <person name="Sackton T.B."/>
            <person name="Larracuente A.M."/>
            <person name="Singh N.D."/>
            <person name="Abad J.P."/>
            <person name="Abt D.N."/>
            <person name="Adryan B."/>
            <person name="Aguade M."/>
            <person name="Akashi H."/>
            <person name="Anderson W.W."/>
            <person name="Aquadro C.F."/>
            <person name="Ardell D.H."/>
            <person name="Arguello R."/>
            <person name="Artieri C.G."/>
            <person name="Barbash D.A."/>
            <person name="Barker D."/>
            <person name="Barsanti P."/>
            <person name="Batterham P."/>
            <person name="Batzoglou S."/>
            <person name="Begun D."/>
            <person name="Bhutkar A."/>
            <person name="Blanco E."/>
            <person name="Bosak S.A."/>
            <person name="Bradley R.K."/>
            <person name="Brand A.D."/>
            <person name="Brent M.R."/>
            <person name="Brooks A.N."/>
            <person name="Brown R.H."/>
            <person name="Butlin R.K."/>
            <person name="Caggese C."/>
            <person name="Calvi B.R."/>
            <person name="Bernardo de Carvalho A."/>
            <person name="Caspi A."/>
            <person name="Castrezana S."/>
            <person name="Celniker S.E."/>
            <person name="Chang J.L."/>
            <person name="Chapple C."/>
            <person name="Chatterji S."/>
            <person name="Chinwalla A."/>
            <person name="Civetta A."/>
            <person name="Clifton S.W."/>
            <person name="Comeron J.M."/>
            <person name="Costello J.C."/>
            <person name="Coyne J.A."/>
            <person name="Daub J."/>
            <person name="David R.G."/>
            <person name="Delcher A.L."/>
            <person name="Delehaunty K."/>
            <person name="Do C.B."/>
            <person name="Ebling H."/>
            <person name="Edwards K."/>
            <person name="Eickbush T."/>
            <person name="Evans J.D."/>
            <person name="Filipski A."/>
            <person name="Findeiss S."/>
            <person name="Freyhult E."/>
            <person name="Fulton L."/>
            <person name="Fulton R."/>
            <person name="Garcia A.C."/>
            <person name="Gardiner A."/>
            <person name="Garfield D.A."/>
            <person name="Garvin B.E."/>
            <person name="Gibson G."/>
            <person name="Gilbert D."/>
            <person name="Gnerre S."/>
            <person name="Godfrey J."/>
            <person name="Good R."/>
            <person name="Gotea V."/>
            <person name="Gravely B."/>
            <person name="Greenberg A.J."/>
            <person name="Griffiths-Jones S."/>
            <person name="Gross S."/>
            <person name="Guigo R."/>
            <person name="Gustafson E.A."/>
            <person name="Haerty W."/>
            <person name="Hahn M.W."/>
            <person name="Halligan D.L."/>
            <person name="Halpern A.L."/>
            <person name="Halter G.M."/>
            <person name="Han M.V."/>
            <person name="Heger A."/>
            <person name="Hillier L."/>
            <person name="Hinrichs A.S."/>
            <person name="Holmes I."/>
            <person name="Hoskins R.A."/>
            <person name="Hubisz M.J."/>
            <person name="Hultmark D."/>
            <person name="Huntley M.A."/>
            <person name="Jaffe D.B."/>
            <person name="Jagadeeshan S."/>
            <person name="Jeck W.R."/>
            <person name="Johnson J."/>
            <person name="Jones C.D."/>
            <person name="Jordan W.C."/>
            <person name="Karpen G.H."/>
            <person name="Kataoka E."/>
            <person name="Keightley P.D."/>
            <person name="Kheradpour P."/>
            <person name="Kirkness E.F."/>
            <person name="Koerich L.B."/>
            <person name="Kristiansen K."/>
            <person name="Kudrna D."/>
            <person name="Kulathinal R.J."/>
            <person name="Kumar S."/>
            <person name="Kwok R."/>
            <person name="Lander E."/>
            <person name="Langley C.H."/>
            <person name="Lapoint R."/>
            <person name="Lazzaro B.P."/>
            <person name="Lee S.J."/>
            <person name="Levesque L."/>
            <person name="Li R."/>
            <person name="Lin C.F."/>
            <person name="Lin M.F."/>
            <person name="Lindblad-Toh K."/>
            <person name="Llopart A."/>
            <person name="Long M."/>
            <person name="Low L."/>
            <person name="Lozovsky E."/>
            <person name="Lu J."/>
            <person name="Luo M."/>
            <person name="Machado C.A."/>
            <person name="Makalowski W."/>
            <person name="Marzo M."/>
            <person name="Matsuda M."/>
            <person name="Matzkin L."/>
            <person name="McAllister B."/>
            <person name="McBride C.S."/>
            <person name="McKernan B."/>
            <person name="McKernan K."/>
            <person name="Mendez-Lago M."/>
            <person name="Minx P."/>
            <person name="Mollenhauer M.U."/>
            <person name="Montooth K."/>
            <person name="Mount S.M."/>
            <person name="Mu X."/>
            <person name="Myers E."/>
            <person name="Negre B."/>
            <person name="Newfeld S."/>
            <person name="Nielsen R."/>
            <person name="Noor M.A."/>
            <person name="O'Grady P."/>
            <person name="Pachter L."/>
            <person name="Papaceit M."/>
            <person name="Parisi M.J."/>
            <person name="Parisi M."/>
            <person name="Parts L."/>
            <person name="Pedersen J.S."/>
            <person name="Pesole G."/>
            <person name="Phillippy A.M."/>
            <person name="Ponting C.P."/>
            <person name="Pop M."/>
            <person name="Porcelli D."/>
            <person name="Powell J.R."/>
            <person name="Prohaska S."/>
            <person name="Pruitt K."/>
            <person name="Puig M."/>
            <person name="Quesneville H."/>
            <person name="Ram K.R."/>
            <person name="Rand D."/>
            <person name="Rasmussen M.D."/>
            <person name="Reed L.K."/>
            <person name="Reenan R."/>
            <person name="Reily A."/>
            <person name="Remington K.A."/>
            <person name="Rieger T.T."/>
            <person name="Ritchie M.G."/>
            <person name="Robin C."/>
            <person name="Rogers Y.H."/>
            <person name="Rohde C."/>
            <person name="Rozas J."/>
            <person name="Rubenfield M.J."/>
            <person name="Ruiz A."/>
            <person name="Russo S."/>
            <person name="Salzberg S.L."/>
            <person name="Sanchez-Gracia A."/>
            <person name="Saranga D.J."/>
            <person name="Sato H."/>
            <person name="Schaeffer S.W."/>
            <person name="Schatz M.C."/>
            <person name="Schlenke T."/>
            <person name="Schwartz R."/>
            <person name="Segarra C."/>
            <person name="Singh R.S."/>
            <person name="Sirot L."/>
            <person name="Sirota M."/>
            <person name="Sisneros N.B."/>
            <person name="Smith C.D."/>
            <person name="Smith T.F."/>
            <person name="Spieth J."/>
            <person name="Stage D.E."/>
            <person name="Stark A."/>
            <person name="Stephan W."/>
            <person name="Strausberg R.L."/>
            <person name="Strempel S."/>
            <person name="Sturgill D."/>
            <person name="Sutton G."/>
            <person name="Sutton G.G."/>
            <person name="Tao W."/>
            <person name="Teichmann S."/>
            <person name="Tobari Y.N."/>
            <person name="Tomimura Y."/>
            <person name="Tsolas J.M."/>
            <person name="Valente V.L."/>
            <person name="Venter E."/>
            <person name="Venter J.C."/>
            <person name="Vicario S."/>
            <person name="Vieira F.G."/>
            <person name="Vilella A.J."/>
            <person name="Villasante A."/>
            <person name="Walenz B."/>
            <person name="Wang J."/>
            <person name="Wasserman M."/>
            <person name="Watts T."/>
            <person name="Wilson D."/>
            <person name="Wilson R.K."/>
            <person name="Wing R.A."/>
            <person name="Wolfner M.F."/>
            <person name="Wong A."/>
            <person name="Wong G.K."/>
            <person name="Wu C.I."/>
            <person name="Wu G."/>
            <person name="Yamamoto D."/>
            <person name="Yang H.P."/>
            <person name="Yang S.P."/>
            <person name="Yorke J.A."/>
            <person name="Yoshida K."/>
            <person name="Zdobnov E."/>
            <person name="Zhang P."/>
            <person name="Zhang Y."/>
            <person name="Zimin A.V."/>
            <person name="Baldwin J."/>
            <person name="Abdouelleil A."/>
            <person name="Abdulkadir J."/>
            <person name="Abebe A."/>
            <person name="Abera B."/>
            <person name="Abreu J."/>
            <person name="Acer S.C."/>
            <person name="Aftuck L."/>
            <person name="Alexander A."/>
            <person name="An P."/>
            <person name="Anderson E."/>
            <person name="Anderson S."/>
            <person name="Arachi H."/>
            <person name="Azer M."/>
            <person name="Bachantsang P."/>
            <person name="Barry A."/>
            <person name="Bayul T."/>
            <person name="Berlin A."/>
            <person name="Bessette D."/>
            <person name="Bloom T."/>
            <person name="Blye J."/>
            <person name="Boguslavskiy L."/>
            <person name="Bonnet C."/>
            <person name="Boukhgalter B."/>
            <person name="Bourzgui I."/>
            <person name="Brown A."/>
            <person name="Cahill P."/>
            <person name="Channer S."/>
            <person name="Cheshatsang Y."/>
            <person name="Chuda L."/>
            <person name="Citroen M."/>
            <person name="Collymore A."/>
            <person name="Cooke P."/>
            <person name="Costello M."/>
            <person name="D'Aco K."/>
            <person name="Daza R."/>
            <person name="De Haan G."/>
            <person name="DeGray S."/>
            <person name="DeMaso C."/>
            <person name="Dhargay N."/>
            <person name="Dooley K."/>
            <person name="Dooley E."/>
            <person name="Doricent M."/>
            <person name="Dorje P."/>
            <person name="Dorjee K."/>
            <person name="Dupes A."/>
            <person name="Elong R."/>
            <person name="Falk J."/>
            <person name="Farina A."/>
            <person name="Faro S."/>
            <person name="Ferguson D."/>
            <person name="Fisher S."/>
            <person name="Foley C.D."/>
            <person name="Franke A."/>
            <person name="Friedrich D."/>
            <person name="Gadbois L."/>
            <person name="Gearin G."/>
            <person name="Gearin C.R."/>
            <person name="Giannoukos G."/>
            <person name="Goode T."/>
            <person name="Graham J."/>
            <person name="Grandbois E."/>
            <person name="Grewal S."/>
            <person name="Gyaltsen K."/>
            <person name="Hafez N."/>
            <person name="Hagos B."/>
            <person name="Hall J."/>
            <person name="Henson C."/>
            <person name="Hollinger A."/>
            <person name="Honan T."/>
            <person name="Huard M.D."/>
            <person name="Hughes L."/>
            <person name="Hurhula B."/>
            <person name="Husby M.E."/>
            <person name="Kamat A."/>
            <person name="Kanga B."/>
            <person name="Kashin S."/>
            <person name="Khazanovich D."/>
            <person name="Kisner P."/>
            <person name="Lance K."/>
            <person name="Lara M."/>
            <person name="Lee W."/>
            <person name="Lennon N."/>
            <person name="Letendre F."/>
            <person name="LeVine R."/>
            <person name="Lipovsky A."/>
            <person name="Liu X."/>
            <person name="Liu J."/>
            <person name="Liu S."/>
            <person name="Lokyitsang T."/>
            <person name="Lokyitsang Y."/>
            <person name="Lubonja R."/>
            <person name="Lui A."/>
            <person name="MacDonald P."/>
            <person name="Magnisalis V."/>
            <person name="Maru K."/>
            <person name="Matthews C."/>
            <person name="McCusker W."/>
            <person name="McDonough S."/>
            <person name="Mehta T."/>
            <person name="Meldrim J."/>
            <person name="Meneus L."/>
            <person name="Mihai O."/>
            <person name="Mihalev A."/>
            <person name="Mihova T."/>
            <person name="Mittelman R."/>
            <person name="Mlenga V."/>
            <person name="Montmayeur A."/>
            <person name="Mulrain L."/>
            <person name="Navidi A."/>
            <person name="Naylor J."/>
            <person name="Negash T."/>
            <person name="Nguyen T."/>
            <person name="Nguyen N."/>
            <person name="Nicol R."/>
            <person name="Norbu C."/>
            <person name="Norbu N."/>
            <person name="Novod N."/>
            <person name="O'Neill B."/>
            <person name="Osman S."/>
            <person name="Markiewicz E."/>
            <person name="Oyono O.L."/>
            <person name="Patti C."/>
            <person name="Phunkhang P."/>
            <person name="Pierre F."/>
            <person name="Priest M."/>
            <person name="Raghuraman S."/>
            <person name="Rege F."/>
            <person name="Reyes R."/>
            <person name="Rise C."/>
            <person name="Rogov P."/>
            <person name="Ross K."/>
            <person name="Ryan E."/>
            <person name="Settipalli S."/>
            <person name="Shea T."/>
            <person name="Sherpa N."/>
            <person name="Shi L."/>
            <person name="Shih D."/>
            <person name="Sparrow T."/>
            <person name="Spaulding J."/>
            <person name="Stalker J."/>
            <person name="Stange-Thomann N."/>
            <person name="Stavropoulos S."/>
            <person name="Stone C."/>
            <person name="Strader C."/>
            <person name="Tesfaye S."/>
            <person name="Thomson T."/>
            <person name="Thoulutsang Y."/>
            <person name="Thoulutsang D."/>
            <person name="Topham K."/>
            <person name="Topping I."/>
            <person name="Tsamla T."/>
            <person name="Vassiliev H."/>
            <person name="Vo A."/>
            <person name="Wangchuk T."/>
            <person name="Wangdi T."/>
            <person name="Weiand M."/>
            <person name="Wilkinson J."/>
            <person name="Wilson A."/>
            <person name="Yadav S."/>
            <person name="Young G."/>
            <person name="Yu Q."/>
            <person name="Zembek L."/>
            <person name="Zhong D."/>
            <person name="Zimmer A."/>
            <person name="Zwirko Z."/>
            <person name="Jaffe D.B."/>
            <person name="Alvarez P."/>
            <person name="Brockman W."/>
            <person name="Butler J."/>
            <person name="Chin C."/>
            <person name="Gnerre S."/>
            <person name="Grabherr M."/>
            <person name="Kleber M."/>
            <person name="Mauceli E."/>
            <person name="MacCallum I."/>
        </authorList>
    </citation>
    <scope>NUCLEOTIDE SEQUENCE [LARGE SCALE GENOMIC DNA]</scope>
    <source>
        <strain evidence="2">MSH-3 / Tucson 14011-0111.49</strain>
    </source>
</reference>
<dbReference type="EMBL" id="CH479197">
    <property type="protein sequence ID" value="EDW27868.1"/>
    <property type="molecule type" value="Genomic_DNA"/>
</dbReference>
<dbReference type="AlphaFoldDB" id="B4GYL2"/>